<dbReference type="InterPro" id="IPR039782">
    <property type="entry name" value="VPS13B"/>
</dbReference>
<dbReference type="STRING" id="56216.A0A1A6H193"/>
<protein>
    <submittedName>
        <fullName evidence="1">Uncharacterized protein</fullName>
    </submittedName>
</protein>
<keyword evidence="2" id="KW-1185">Reference proteome</keyword>
<name>A0A1A6H193_NEOLE</name>
<evidence type="ECO:0000313" key="1">
    <source>
        <dbReference type="EMBL" id="OBS72029.1"/>
    </source>
</evidence>
<dbReference type="EMBL" id="LZPO01055236">
    <property type="protein sequence ID" value="OBS72029.1"/>
    <property type="molecule type" value="Genomic_DNA"/>
</dbReference>
<reference evidence="1 2" key="1">
    <citation type="submission" date="2016-06" db="EMBL/GenBank/DDBJ databases">
        <title>The Draft Genome Sequence and Annotation of the Desert Woodrat Neotoma lepida.</title>
        <authorList>
            <person name="Campbell M."/>
            <person name="Oakeson K.F."/>
            <person name="Yandell M."/>
            <person name="Halpert J.R."/>
            <person name="Dearing D."/>
        </authorList>
    </citation>
    <scope>NUCLEOTIDE SEQUENCE [LARGE SCALE GENOMIC DNA]</scope>
    <source>
        <strain evidence="1">417</strain>
        <tissue evidence="1">Liver</tissue>
    </source>
</reference>
<accession>A0A1A6H193</accession>
<organism evidence="1 2">
    <name type="scientific">Neotoma lepida</name>
    <name type="common">Desert woodrat</name>
    <dbReference type="NCBI Taxonomy" id="56216"/>
    <lineage>
        <taxon>Eukaryota</taxon>
        <taxon>Metazoa</taxon>
        <taxon>Chordata</taxon>
        <taxon>Craniata</taxon>
        <taxon>Vertebrata</taxon>
        <taxon>Euteleostomi</taxon>
        <taxon>Mammalia</taxon>
        <taxon>Eutheria</taxon>
        <taxon>Euarchontoglires</taxon>
        <taxon>Glires</taxon>
        <taxon>Rodentia</taxon>
        <taxon>Myomorpha</taxon>
        <taxon>Muroidea</taxon>
        <taxon>Cricetidae</taxon>
        <taxon>Neotominae</taxon>
        <taxon>Neotoma</taxon>
    </lineage>
</organism>
<dbReference type="OrthoDB" id="445152at2759"/>
<dbReference type="PANTHER" id="PTHR12517">
    <property type="entry name" value="VACUOLAR PROTEIN SORTING-ASSOCIATED PROTEIN 13B"/>
    <property type="match status" value="1"/>
</dbReference>
<evidence type="ECO:0000313" key="2">
    <source>
        <dbReference type="Proteomes" id="UP000092124"/>
    </source>
</evidence>
<gene>
    <name evidence="1" type="ORF">A6R68_13393</name>
</gene>
<dbReference type="PANTHER" id="PTHR12517:SF0">
    <property type="entry name" value="INTERMEMBRANE LIPID TRANSFER PROTEIN VPS13B"/>
    <property type="match status" value="1"/>
</dbReference>
<comment type="caution">
    <text evidence="1">The sequence shown here is derived from an EMBL/GenBank/DDBJ whole genome shotgun (WGS) entry which is preliminary data.</text>
</comment>
<dbReference type="Proteomes" id="UP000092124">
    <property type="component" value="Unassembled WGS sequence"/>
</dbReference>
<dbReference type="AlphaFoldDB" id="A0A1A6H193"/>
<sequence>MQVVFLTGFGYVYVDIAHQCGTVFITVAPEGKAGPVLGSTNRALQKMATFKMFITHLSLAVSDDLTHHKASSELLRLTLDNIFLHVCPVPSVLPGEEPPSTFLQLFSVEVYFGDLQLDNQLYNKSNFHFAVLVCQGERIEPAQYSRVQSLLLSTKDLEEYKENCFIKLRLTGSEGMDFLFDVSEFSFELKPARLYVEDTFVYYIKTLFDTYLPHSRMAGHHAQLSAGRQVLPLQVRQHARALVNPVKLRKLVIQPVSLLVSIHASLKLYIASDHTPLSFSVFERGPVFTTARQLVHALAMHYAAGALFRAGWVVGSLEILGSPASLVRSIGNGISDFFRLPYEGLTRGPGAFVSGVSRGTTSFVKHISKGTLTSITNLATSLARNMDRLSLDEEHYSRQEEWRRQLPESLGEGLRQGLSRLGISLLGAIAGIVDQPMQNFQRTSETHASAGHKAKGVISGVGKGIMGVFTKPIGGAAELVSQTGYGILHGAGLAQLPKQRYQPRDLHADQAPNSHVKYVWKMLQSLGRPEVHMALDVILVRGSGQEHEGCLLLTSEVLFVVSISEDTQQQAFPITEIDCAQDTKQTNLLTVQLKQPRVACDVEVDGARERLSEQQFNRLVDYIAKTSCHLAPSCSSMQTPCSVVAVEPPPATVRTYQYLADTHFAQVFISKFTMVKNKALRKGFP</sequence>
<proteinExistence type="predicted"/>